<evidence type="ECO:0000259" key="1">
    <source>
        <dbReference type="PROSITE" id="PS50188"/>
    </source>
</evidence>
<protein>
    <recommendedName>
        <fullName evidence="1">B30.2/SPRY domain-containing protein</fullName>
    </recommendedName>
</protein>
<reference evidence="2 3" key="1">
    <citation type="submission" date="2024-10" db="EMBL/GenBank/DDBJ databases">
        <authorList>
            <person name="Kim D."/>
        </authorList>
    </citation>
    <scope>NUCLEOTIDE SEQUENCE [LARGE SCALE GENOMIC DNA]</scope>
    <source>
        <strain evidence="2">Taebaek</strain>
    </source>
</reference>
<dbReference type="EMBL" id="JBICCN010000391">
    <property type="protein sequence ID" value="KAL3071411.1"/>
    <property type="molecule type" value="Genomic_DNA"/>
</dbReference>
<name>A0ABD2I203_HETSC</name>
<dbReference type="AlphaFoldDB" id="A0ABD2I203"/>
<proteinExistence type="predicted"/>
<accession>A0ABD2I203</accession>
<evidence type="ECO:0000313" key="3">
    <source>
        <dbReference type="Proteomes" id="UP001620645"/>
    </source>
</evidence>
<sequence length="85" mass="9363">MNGEEKGTNDRYSYGVGDTVGIGVGLITRQLIFTRNGQRLDPSADDLFVAKSFDDSFHPFVTLFNAGDKIEANFGPNFKFDLALL</sequence>
<dbReference type="SUPFAM" id="SSF49899">
    <property type="entry name" value="Concanavalin A-like lectins/glucanases"/>
    <property type="match status" value="1"/>
</dbReference>
<dbReference type="Gene3D" id="2.60.120.920">
    <property type="match status" value="1"/>
</dbReference>
<feature type="domain" description="B30.2/SPRY" evidence="1">
    <location>
        <begin position="1"/>
        <end position="79"/>
    </location>
</feature>
<dbReference type="InterPro" id="IPR043136">
    <property type="entry name" value="B30.2/SPRY_sf"/>
</dbReference>
<dbReference type="InterPro" id="IPR013320">
    <property type="entry name" value="ConA-like_dom_sf"/>
</dbReference>
<dbReference type="Proteomes" id="UP001620645">
    <property type="component" value="Unassembled WGS sequence"/>
</dbReference>
<organism evidence="2 3">
    <name type="scientific">Heterodera schachtii</name>
    <name type="common">Sugarbeet cyst nematode worm</name>
    <name type="synonym">Tylenchus schachtii</name>
    <dbReference type="NCBI Taxonomy" id="97005"/>
    <lineage>
        <taxon>Eukaryota</taxon>
        <taxon>Metazoa</taxon>
        <taxon>Ecdysozoa</taxon>
        <taxon>Nematoda</taxon>
        <taxon>Chromadorea</taxon>
        <taxon>Rhabditida</taxon>
        <taxon>Tylenchina</taxon>
        <taxon>Tylenchomorpha</taxon>
        <taxon>Tylenchoidea</taxon>
        <taxon>Heteroderidae</taxon>
        <taxon>Heteroderinae</taxon>
        <taxon>Heterodera</taxon>
    </lineage>
</organism>
<evidence type="ECO:0000313" key="2">
    <source>
        <dbReference type="EMBL" id="KAL3071411.1"/>
    </source>
</evidence>
<dbReference type="PROSITE" id="PS50188">
    <property type="entry name" value="B302_SPRY"/>
    <property type="match status" value="1"/>
</dbReference>
<gene>
    <name evidence="2" type="ORF">niasHS_016695</name>
</gene>
<comment type="caution">
    <text evidence="2">The sequence shown here is derived from an EMBL/GenBank/DDBJ whole genome shotgun (WGS) entry which is preliminary data.</text>
</comment>
<dbReference type="InterPro" id="IPR001870">
    <property type="entry name" value="B30.2/SPRY"/>
</dbReference>
<keyword evidence="3" id="KW-1185">Reference proteome</keyword>